<dbReference type="CDD" id="cd11304">
    <property type="entry name" value="Cadherin_repeat"/>
    <property type="match status" value="2"/>
</dbReference>
<keyword evidence="4" id="KW-0378">Hydrolase</keyword>
<dbReference type="Gene3D" id="2.60.40.60">
    <property type="entry name" value="Cadherins"/>
    <property type="match status" value="2"/>
</dbReference>
<dbReference type="SUPFAM" id="SSF51126">
    <property type="entry name" value="Pectin lyase-like"/>
    <property type="match status" value="2"/>
</dbReference>
<proteinExistence type="predicted"/>
<dbReference type="Pfam" id="PF13385">
    <property type="entry name" value="Laminin_G_3"/>
    <property type="match status" value="2"/>
</dbReference>
<dbReference type="InterPro" id="IPR011049">
    <property type="entry name" value="Serralysin-like_metalloprot_C"/>
</dbReference>
<dbReference type="InterPro" id="IPR013425">
    <property type="entry name" value="Autotrns_rpt"/>
</dbReference>
<keyword evidence="5" id="KW-1185">Reference proteome</keyword>
<dbReference type="Pfam" id="PF12951">
    <property type="entry name" value="PATR"/>
    <property type="match status" value="2"/>
</dbReference>
<dbReference type="GO" id="GO:0005509">
    <property type="term" value="F:calcium ion binding"/>
    <property type="evidence" value="ECO:0007669"/>
    <property type="project" value="InterPro"/>
</dbReference>
<dbReference type="EC" id="3.4.21.-" evidence="4"/>
<feature type="region of interest" description="Disordered" evidence="2">
    <location>
        <begin position="5549"/>
        <end position="5573"/>
    </location>
</feature>
<dbReference type="OrthoDB" id="230391at2"/>
<evidence type="ECO:0000256" key="1">
    <source>
        <dbReference type="ARBA" id="ARBA00022729"/>
    </source>
</evidence>
<dbReference type="GO" id="GO:0007156">
    <property type="term" value="P:homophilic cell adhesion via plasma membrane adhesion molecules"/>
    <property type="evidence" value="ECO:0007669"/>
    <property type="project" value="InterPro"/>
</dbReference>
<dbReference type="InterPro" id="IPR006626">
    <property type="entry name" value="PbH1"/>
</dbReference>
<evidence type="ECO:0000313" key="5">
    <source>
        <dbReference type="Proteomes" id="UP000320421"/>
    </source>
</evidence>
<reference evidence="4 5" key="1">
    <citation type="submission" date="2019-02" db="EMBL/GenBank/DDBJ databases">
        <title>Deep-cultivation of Planctomycetes and their phenomic and genomic characterization uncovers novel biology.</title>
        <authorList>
            <person name="Wiegand S."/>
            <person name="Jogler M."/>
            <person name="Boedeker C."/>
            <person name="Pinto D."/>
            <person name="Vollmers J."/>
            <person name="Rivas-Marin E."/>
            <person name="Kohn T."/>
            <person name="Peeters S.H."/>
            <person name="Heuer A."/>
            <person name="Rast P."/>
            <person name="Oberbeckmann S."/>
            <person name="Bunk B."/>
            <person name="Jeske O."/>
            <person name="Meyerdierks A."/>
            <person name="Storesund J.E."/>
            <person name="Kallscheuer N."/>
            <person name="Luecker S."/>
            <person name="Lage O.M."/>
            <person name="Pohl T."/>
            <person name="Merkel B.J."/>
            <person name="Hornburger P."/>
            <person name="Mueller R.-W."/>
            <person name="Bruemmer F."/>
            <person name="Labrenz M."/>
            <person name="Spormann A.M."/>
            <person name="Op den Camp H."/>
            <person name="Overmann J."/>
            <person name="Amann R."/>
            <person name="Jetten M.S.M."/>
            <person name="Mascher T."/>
            <person name="Medema M.H."/>
            <person name="Devos D.P."/>
            <person name="Kaster A.-K."/>
            <person name="Ovreas L."/>
            <person name="Rohde M."/>
            <person name="Galperin M.Y."/>
            <person name="Jogler C."/>
        </authorList>
    </citation>
    <scope>NUCLEOTIDE SEQUENCE [LARGE SCALE GENOMIC DNA]</scope>
    <source>
        <strain evidence="4 5">HG66A1</strain>
    </source>
</reference>
<name>A0A517PPK2_9PLAN</name>
<feature type="region of interest" description="Disordered" evidence="2">
    <location>
        <begin position="4208"/>
        <end position="4227"/>
    </location>
</feature>
<dbReference type="Pfam" id="PF00028">
    <property type="entry name" value="Cadherin"/>
    <property type="match status" value="2"/>
</dbReference>
<dbReference type="RefSeq" id="WP_145185435.1">
    <property type="nucleotide sequence ID" value="NZ_CP036266.1"/>
</dbReference>
<dbReference type="InterPro" id="IPR013320">
    <property type="entry name" value="ConA-like_dom_sf"/>
</dbReference>
<gene>
    <name evidence="4" type="ORF">HG66A1_31060</name>
</gene>
<dbReference type="Proteomes" id="UP000320421">
    <property type="component" value="Chromosome"/>
</dbReference>
<dbReference type="SUPFAM" id="SSF51120">
    <property type="entry name" value="beta-Roll"/>
    <property type="match status" value="1"/>
</dbReference>
<dbReference type="PROSITE" id="PS50268">
    <property type="entry name" value="CADHERIN_2"/>
    <property type="match status" value="2"/>
</dbReference>
<dbReference type="InterPro" id="IPR015919">
    <property type="entry name" value="Cadherin-like_sf"/>
</dbReference>
<dbReference type="SUPFAM" id="SSF49899">
    <property type="entry name" value="Concanavalin A-like lectins/glucanases"/>
    <property type="match status" value="2"/>
</dbReference>
<sequence length="5709" mass="581813">MRFLEWLNRCLGKTPPAPNLEFNSLRADSHAGLELVRLEERIVLNVDAGLSGAASDVLQINLDAANDEATVSVVDGGATIQVDDGLGLPDSIMQFDATQINSILVTGVDTSQSIQFLGQNDLIIPDSLDLTGFTGDVQIGIEIQVGTAGAPDFSTQSTVTYLGQYDRVGDQLNVVLQNEIGADDSFAVQINGNDVEILNRNNANALLFSTSLTGLNSIQIQGADGETDLLSLNYGDAQLTQLSISFDGGPGGNDALEFFGGTFDTVTHNLTGPGAGAVDFSGNAITEISYTGLEPVFGGSNTANNVVINLPTATTDAILENAALPGEMQIRSLSSSFELTTFASPADSLQITTAGGASILELNSYDASFAPTDLILSGQAGDTYQLAGSDLLDDSVALTLSGGATLDLGSFDETVTQFTLEDGTVIATGGILTSQSDLDLRSGSVKAQLNGNNLIKNGSGTVILDALNGYTGSTTVNDGTLQLAQSDAIPNTSSVDLTSATSVLDLNGFSVSLTSLTGTGSVLLGGPAGSLTLNQAISTSATFAGDISGDGSLTIAGAGEVILSGNSSFTGATNVQDGVLKVEGTLATSEVIVATGATLGGSGSISAPVTINADAALVPGSSPGILSTGDLTLDADADLNIEINGTTAGSEYDQIQVAGELDLTGATLNISSSFTAAAGDQFLLIDNDDVDAVTGNFVGLAEGTLFSFNGNQVYITYQGGDGNDVVLTVNSPPSAGDQSFSVDENTVNTTSVGTIVAADPNVPPGSLSFSLTGGSGDTAFAVSSTGEITVADFTQLDYETATAFDLEILVTDDAGATDTATITINLNPLNDNVPVIANQTREVDENAANGTLVGAVIVASDADQPGDTLTFTEAGGTGSAAFDITSTGQIVVANQSLLNFETNPSYTLDVIVDDNKGSTATATVTINLNDLVESMVVTAGDWSSNDITIIRDGSQLRILETGTSNEIVPSHEFDKVSSIIITGNGSDNTVRLDMSVDTILPPSGISFNGAGGSNTLVSADQTTDWLINGLNSGSLLSGAVSFSNVENLTGNAGADTFTFQDGGQLTGTLSGGDGTDHIDFSAVTSAVTVDLQTSSASGVNLFNTIESLSGDDTQDAISGLSAGTTYLINGVNQGSVSGIDFDGFNHLAGSTGSDTFQFSGSGQITGSIDGLGGGDILDYSASTFSLDLALSATGATDGFTGAEASTVADFDNIDTIQGSSNTDALAGINAAAVWSLDGTNQYTASNTLNFSDFENLTGGTDVDEFNISGSQSLNLSGNSGNDVFAFADGATLSGTIDGQAGADQIDFSALTSSIDVVLTANGTFDGFQGTEASISGGFDNINNIAAGSGAADKLTGQNAAATWSIQPASVYGSGTSLSFSSFETLQGGNDVDQFNINGSHTLDLLGGQGADVFRFSNAGSALNGTIDGEAGEDHLNLDNYSSNLNVTLSALGGIDGFDGSESAKSVSFANIDVLTGGSGSNTLTGIDSAATWTLNGVNTYNSTNTLTFSNFVNLTGGSAADSFQVTPNAEAFNIVGGDPTSNPLGDELHVDTSAAGTAVVSNNGDGSGSVTGGFPTVTYSEIENFTITGTVDIELQGTANADDIEIVVNGSDIEYRLGGTLIGTSALSGTTSISVKGGDGDDSLTIDAALAAAGITVDYDGEGQDSTSPGDVLNLLGTTTSVEYFFVDSNSGSIRIDGAGTDFITYSGLEPITSTINTTNVTLNYSAVAEIITISDAGGGQTTVTSTAGELLTFTNPDGLLTINTGDGADQIELNSLASDFTASLTINGEGAADTLNVNGSLTFDSGKNVELNVESITVANGTVLTAASIAFNADTVDLDGDLLAATVSGDAATVNVLGSAGGADIQDAVDVAGTGGIINIAAGIYHTTGTLEIDESVSLIGAGKDVVEIRKAGAPTNTFDIAVNISANNVSISGAQLGWETHTSATDYRGYVVYTNADNTTLNNLLFGDNYRSAVVFEGANNLEVSDSIFEGNYGRAAIRDGDGGSGENFLITRNEFRENHFRWGPIAIGPQGTFGDPNNHAFSGEISFNYFGNGLEAGAFQEAGDQNYTVTITNRGMTADGIDINHNTFDWQDSSTTNSNGIYAQPGGIYFDPSLAVPANSVNITNNIFNGFSYEGPQPSATTPAWDPTGGVFGGALEFDGVDDFGLFQSANFDVGESGTLSFWVNMDDQGRRNQFFEGPNNGGMEFQYRTNSGGQFFGSPNRNDGNGNTYIIQNGGAGGTTGVWQNIQYTWDFNGGVNPEMHLYIDGVEVGYLNGTYDSDLAQWTATVSTINEMMNVGRDPGDSSRFFDGKMDDVGWFDQALGQTDLDTIRTTGVSTLSGDARLVAHWDFDQSSGDIAVDNVSGIQMYLVTDGIVPFGPEFQETAGVFGGALEFDGIDDFATFQDASFDVGRKGTLNFWVKMDETGRRNQFFEGPDNGGFEFQYRENSGGQFYGRTQGSGDYTIQAGGQAVNGGVWTNIQYTWDADSGEMHIYINGAEQPYLSSFDQNLSGFDSTHFTDTVNGLMNVGQDPGSGRFFDGLMDDIGWFNDVLDSTDRATIMNTGVSSMTGDSRLVAHWNLDDPSGTEIVSGDSGTNITLYLQANPPLPPIEGFGVIAPLNANVTYNAFNGNDLDSNVTLDSTNTFGDPLFAYANDPNYIPTDSLATQYVIGFGSSAAYGSSEFAADTDTTIPHIGAFQNLPTVYPGIYGSGDIVVYGTGEDDQLVLTLTGENTATFVLTRDFGGPNELVLASVSITDITSITFNGLGGDDVLIVNQPDNLFFNPTDGITFNGGTQNNDGNSLGIAGILGDTLVLNHSTPLEADSVGYVFTPDSKPAEGEDGIITISDSSIADGSTTIAFTGLEPILDNLLVANREFDFTDADETISLSDDGVIGDNYSFIDSTLSESVLFLNPTNSITIRTDSVGTPAGVDTVLVNSLDSLFSASLSIFAGADDPVTFQSTVNLGAGDLFVTAESVNILADIDAASVEISSSGVTSTTFNGGTVTTTGSQLYHNAVNFVTNTTLTSSGGSNIQFNDTVDGAIDLQIDTAGTTIFNGAIGDNSPLSSLTTNAGGTTQINGGSIQTSGNQIFNDDVELDANTVLTSTGSGAITFNQRLNGTHTLELNTDGDTTFNGTVGDTNELASLTTDANGTTFINGGSIATEGGQLFNDAVLLGANTVLSSSASGSINFKSTLNGAHTLNINTAGSTIFDDQVGNSTPLTSLTTDVAGTTEVNGGSITTTGGQTFHDIVSLGASVVFTSTSVDDITFDQTLTGGNGITIQINSTDDIIFKDAVSTDGAVTVTADSDISGTGNISMETGSSLDAGTGTIDIDGANVLTRSLTTTNGTASAITIDAHNGNVVTRDNGVNALGDITVNATGSITLEDNGVNTGEGGSVNVQADGDVISTGSGIDTTNGAAAGGNIAVTSNAGQVDLSNGSLLTGDGGSITVNAVTGFTTLNTSLDTTAGTGGGSVEANVSNGTMSITGGNATVNGAGSILLTAKGTTSDIQLDTNLTSADGSITLLADNDITLSATTNILSQASGSITLTADNDGSNVGSITMDSGSRVESQGGEIQISAAGNIALSGITTTGGRVDITSTLGGITDNDSTGVNNVTASQLVLNSNLSIGQLADAIDTAIAFLEADAGTGGLFLDNTGALTIGGITAQDGLDADLDIVIHNTGTLHVTETVQSATGSITLDATDTLTVDLATTISTLGTGAILLTSNRNIKLNSGSNLKTVNGGITLLANDLGLAAGDFIGVEADNATISTTGTGNILITGFGGADVVTSDHHGVFLHSGTTVSSTASGIDAGTITINGTAGEGINDNHGVMIDGAGTNITSTDGEIGITGTTDYGTGFAISDQSKIVSNGAGVNAADITILGTTTADRDGVQITSLIQSTAGAISITGESTGGGTTSQGTLIETTNGIVINENGQITINGTSNGDDGIEISNDAVVSASGTGNIELLGESTGSGSGIHLDATVKSNTGSVTLTAEDDLLLGSVALIDSTSGTVTLTADNTAGSNGNPITMTDGSLIDAGTGTINLTADGDVLLAGLLTTGTVNVDSLSAAISDNGDSHTDIVASTAVLNAVTGIGDGNPLETEISTLSATVSGVGNLLIDNGIAVELLDLSTFDGAITVNNTASLTATSVVSQNNSNSDDNDITLNATGTNSDILVTTITATGLADVMLTADDGILDTNGADSNRITADDLNMSSSSAGGTQDGIDVDTDVNSVTADVNTNAGGLRIDEVDGITLTQLTTFDGFIIVNAAGTIEVLDVTSTNNSSSDLNNGITLTATGVDSDILVTSLTAENTADITLNADRDVLDSDSTDSQLTSGDLLTIVAGRNIGGITNVFTADGFDPLQTSVAHLDLTSGNQIVIDNTGTTPELINLDAGTGTAGTTYVRATGGALDASTTIGISNTQDTISFISDVSITVPTGLQTANLRLDAPDIIDAGGGAIDVNAVNSILFKSGSAETVNITAQQFDGTVLGSDFVINNDSPALELVDLNEDILSLTGGTDTNISLSSAGSITVSDLVQTLGTGTLSLETTNTDADLILNHSLLSDTGSVTISTANDILFNGTTNLTSTSGAVSLTADADNGAGGLLGGITMADGTFINAGDGAVSLIASDDIVLSQIITANNTSSAILIDTDSSLVDAGDSTGEDLIANESGARVTIIASLGAGKVADLNGHLETHIDQINVTNQTAGEIRIIETDDLIVHDLIQSTAGDIEVFTTGNILLNGLIETVSDNVLLDSKAAIIDQNDGVPGELNIHATSLDMNAVTGIGTGDTLEMSVDTFSADTTDGDVLLHNTATTGVTATSITTGTGNINLEQVGNESLVIDLATTVDGSITVANTGDAQSDTLTLTSLSAGGATPAIDVSTLNFGNILLGDLVALEGSIAVTSAGEINDAVDDQGAPEVDLNAASGSITLEAINGIGNLDPIEVSAGTLAVNSNTGDLNLHHVSSAATGSVRVTKLTTGTGDINYEQTGQESASFEEISTTDSDITVNADGSLIFENPGVLLNVVETDGSGTIEVTATGVNSSIEINDGFSTAGGTIDLTAQHSLNFGSEGDLSSSDGKITLLADSASVGVGGGGITMSDGTVFDAGVGIVDLQAGDSITVGQLMTTTLTRLTTTDGGIVDAGDAGGRDIIADELVIRSATGAGSANALETAVSLLAAHNTASGNVQIHNDLGGALLTIGTVDGLAGITHSGSVAGDIFVSNASPLTVESPVTNGSGGNIGLESTGPGDLTLNASVRAFGGNGNIDLQAGFGFLAINDTGAASDHSVAGTGVLSGHGDSGVLIDANTTMNSETGAIAGLPPDLRNILTPQIQPTGLATVTGDFGRFTEQNFFITIDWGDGTVETFNFSDPGSFVFEHTYTANPDAGNPAADIPILVTMQGDKQFTFSDGNGTLDFTSEADVLETPGEGLATVAIDTTPQVPQLIFPQQEVILDASSLQQTVFSMRETQLLETAINEANRNAERLVFLRILAPNGDVIEDVPLQESDLDNLPKLFSTLPDGRYQIYLKEAGEERVRLLMDVDIRNGKASDVTEEQSNPPTSSEQQPSTNNTINSQLEDQEQRTLSFSDLEQLTTIVMADAGEADLSDRIDLLLQILIDETSDWQPLLTPGSDVEYVQEQPTLPSPAEATAQLETSEKAWGSAALLSGYFHGRSLFRKPVTQNECESAMEKYGSRLLNRRYKLNRRQK</sequence>
<dbReference type="EMBL" id="CP036266">
    <property type="protein sequence ID" value="QDT21307.1"/>
    <property type="molecule type" value="Genomic_DNA"/>
</dbReference>
<evidence type="ECO:0000313" key="4">
    <source>
        <dbReference type="EMBL" id="QDT21307.1"/>
    </source>
</evidence>
<dbReference type="GO" id="GO:0008233">
    <property type="term" value="F:peptidase activity"/>
    <property type="evidence" value="ECO:0007669"/>
    <property type="project" value="UniProtKB-KW"/>
</dbReference>
<dbReference type="NCBIfam" id="TIGR02601">
    <property type="entry name" value="autotrns_rpt"/>
    <property type="match status" value="2"/>
</dbReference>
<dbReference type="SMART" id="SM00710">
    <property type="entry name" value="PbH1"/>
    <property type="match status" value="17"/>
</dbReference>
<accession>A0A517PPK2</accession>
<feature type="domain" description="Cadherin" evidence="3">
    <location>
        <begin position="734"/>
        <end position="836"/>
    </location>
</feature>
<dbReference type="InterPro" id="IPR011050">
    <property type="entry name" value="Pectin_lyase_fold/virulence"/>
</dbReference>
<dbReference type="InterPro" id="IPR002126">
    <property type="entry name" value="Cadherin-like_dom"/>
</dbReference>
<keyword evidence="4" id="KW-0645">Protease</keyword>
<dbReference type="GO" id="GO:0016020">
    <property type="term" value="C:membrane"/>
    <property type="evidence" value="ECO:0007669"/>
    <property type="project" value="InterPro"/>
</dbReference>
<feature type="compositionally biased region" description="Polar residues" evidence="2">
    <location>
        <begin position="5556"/>
        <end position="5573"/>
    </location>
</feature>
<evidence type="ECO:0000256" key="2">
    <source>
        <dbReference type="SAM" id="MobiDB-lite"/>
    </source>
</evidence>
<dbReference type="GO" id="GO:0006508">
    <property type="term" value="P:proteolysis"/>
    <property type="evidence" value="ECO:0007669"/>
    <property type="project" value="UniProtKB-KW"/>
</dbReference>
<evidence type="ECO:0000259" key="3">
    <source>
        <dbReference type="PROSITE" id="PS50268"/>
    </source>
</evidence>
<protein>
    <submittedName>
        <fullName evidence="4">Extracellular serine protease</fullName>
        <ecNumber evidence="4">3.4.21.-</ecNumber>
    </submittedName>
</protein>
<dbReference type="SMART" id="SM00112">
    <property type="entry name" value="CA"/>
    <property type="match status" value="2"/>
</dbReference>
<organism evidence="4 5">
    <name type="scientific">Gimesia chilikensis</name>
    <dbReference type="NCBI Taxonomy" id="2605989"/>
    <lineage>
        <taxon>Bacteria</taxon>
        <taxon>Pseudomonadati</taxon>
        <taxon>Planctomycetota</taxon>
        <taxon>Planctomycetia</taxon>
        <taxon>Planctomycetales</taxon>
        <taxon>Planctomycetaceae</taxon>
        <taxon>Gimesia</taxon>
    </lineage>
</organism>
<feature type="compositionally biased region" description="Polar residues" evidence="2">
    <location>
        <begin position="4208"/>
        <end position="4221"/>
    </location>
</feature>
<keyword evidence="1" id="KW-0732">Signal</keyword>
<dbReference type="SUPFAM" id="SSF49313">
    <property type="entry name" value="Cadherin-like"/>
    <property type="match status" value="2"/>
</dbReference>
<feature type="domain" description="Cadherin" evidence="3">
    <location>
        <begin position="835"/>
        <end position="938"/>
    </location>
</feature>